<protein>
    <submittedName>
        <fullName evidence="2">Uncharacterized protein</fullName>
    </submittedName>
</protein>
<feature type="transmembrane region" description="Helical" evidence="1">
    <location>
        <begin position="12"/>
        <end position="35"/>
    </location>
</feature>
<reference evidence="2" key="2">
    <citation type="submission" date="2020-09" db="EMBL/GenBank/DDBJ databases">
        <authorList>
            <person name="Sun Q."/>
            <person name="Zhou Y."/>
        </authorList>
    </citation>
    <scope>NUCLEOTIDE SEQUENCE</scope>
    <source>
        <strain evidence="2">CGMCC 1.12924</strain>
    </source>
</reference>
<keyword evidence="1" id="KW-1133">Transmembrane helix</keyword>
<dbReference type="Proteomes" id="UP000652231">
    <property type="component" value="Unassembled WGS sequence"/>
</dbReference>
<feature type="transmembrane region" description="Helical" evidence="1">
    <location>
        <begin position="41"/>
        <end position="62"/>
    </location>
</feature>
<feature type="transmembrane region" description="Helical" evidence="1">
    <location>
        <begin position="74"/>
        <end position="96"/>
    </location>
</feature>
<name>A0A8J2V3X2_9FLAO</name>
<keyword evidence="1" id="KW-0472">Membrane</keyword>
<evidence type="ECO:0000313" key="2">
    <source>
        <dbReference type="EMBL" id="GGD79928.1"/>
    </source>
</evidence>
<accession>A0A8J2V3X2</accession>
<evidence type="ECO:0000313" key="3">
    <source>
        <dbReference type="Proteomes" id="UP000652231"/>
    </source>
</evidence>
<sequence length="132" mass="15566">MNARFIKRETNFLLLLLTFTLLVFAVHWYILFHFFSGVDLILPLYTIYGFHFITVLIVYSIVNFKFSSGKKEIFPLFMGATLFKMILCIVFLLPVLLNPNENATLEVFNFFIPYFLYLAFEIVNITLLLKEE</sequence>
<proteinExistence type="predicted"/>
<evidence type="ECO:0000256" key="1">
    <source>
        <dbReference type="SAM" id="Phobius"/>
    </source>
</evidence>
<keyword evidence="1" id="KW-0812">Transmembrane</keyword>
<dbReference type="AlphaFoldDB" id="A0A8J2V3X2"/>
<feature type="transmembrane region" description="Helical" evidence="1">
    <location>
        <begin position="108"/>
        <end position="129"/>
    </location>
</feature>
<comment type="caution">
    <text evidence="2">The sequence shown here is derived from an EMBL/GenBank/DDBJ whole genome shotgun (WGS) entry which is preliminary data.</text>
</comment>
<reference evidence="2" key="1">
    <citation type="journal article" date="2014" name="Int. J. Syst. Evol. Microbiol.">
        <title>Complete genome sequence of Corynebacterium casei LMG S-19264T (=DSM 44701T), isolated from a smear-ripened cheese.</title>
        <authorList>
            <consortium name="US DOE Joint Genome Institute (JGI-PGF)"/>
            <person name="Walter F."/>
            <person name="Albersmeier A."/>
            <person name="Kalinowski J."/>
            <person name="Ruckert C."/>
        </authorList>
    </citation>
    <scope>NUCLEOTIDE SEQUENCE</scope>
    <source>
        <strain evidence="2">CGMCC 1.12924</strain>
    </source>
</reference>
<organism evidence="2 3">
    <name type="scientific">Planktosalinus lacus</name>
    <dbReference type="NCBI Taxonomy" id="1526573"/>
    <lineage>
        <taxon>Bacteria</taxon>
        <taxon>Pseudomonadati</taxon>
        <taxon>Bacteroidota</taxon>
        <taxon>Flavobacteriia</taxon>
        <taxon>Flavobacteriales</taxon>
        <taxon>Flavobacteriaceae</taxon>
        <taxon>Planktosalinus</taxon>
    </lineage>
</organism>
<dbReference type="EMBL" id="BMGK01000001">
    <property type="protein sequence ID" value="GGD79928.1"/>
    <property type="molecule type" value="Genomic_DNA"/>
</dbReference>
<keyword evidence="3" id="KW-1185">Reference proteome</keyword>
<gene>
    <name evidence="2" type="ORF">GCM10011312_00300</name>
</gene>